<accession>A0A0F9TTR8</accession>
<proteinExistence type="predicted"/>
<dbReference type="AlphaFoldDB" id="A0A0F9TTR8"/>
<protein>
    <submittedName>
        <fullName evidence="1">Uncharacterized protein</fullName>
    </submittedName>
</protein>
<comment type="caution">
    <text evidence="1">The sequence shown here is derived from an EMBL/GenBank/DDBJ whole genome shotgun (WGS) entry which is preliminary data.</text>
</comment>
<gene>
    <name evidence="1" type="ORF">LCGC14_0351860</name>
</gene>
<evidence type="ECO:0000313" key="1">
    <source>
        <dbReference type="EMBL" id="KKN78327.1"/>
    </source>
</evidence>
<reference evidence="1" key="1">
    <citation type="journal article" date="2015" name="Nature">
        <title>Complex archaea that bridge the gap between prokaryotes and eukaryotes.</title>
        <authorList>
            <person name="Spang A."/>
            <person name="Saw J.H."/>
            <person name="Jorgensen S.L."/>
            <person name="Zaremba-Niedzwiedzka K."/>
            <person name="Martijn J."/>
            <person name="Lind A.E."/>
            <person name="van Eijk R."/>
            <person name="Schleper C."/>
            <person name="Guy L."/>
            <person name="Ettema T.J."/>
        </authorList>
    </citation>
    <scope>NUCLEOTIDE SEQUENCE</scope>
</reference>
<dbReference type="EMBL" id="LAZR01000265">
    <property type="protein sequence ID" value="KKN78327.1"/>
    <property type="molecule type" value="Genomic_DNA"/>
</dbReference>
<organism evidence="1">
    <name type="scientific">marine sediment metagenome</name>
    <dbReference type="NCBI Taxonomy" id="412755"/>
    <lineage>
        <taxon>unclassified sequences</taxon>
        <taxon>metagenomes</taxon>
        <taxon>ecological metagenomes</taxon>
    </lineage>
</organism>
<name>A0A0F9TTR8_9ZZZZ</name>
<sequence>MKNYRAFDVKYIGPTDTKGARIRIHDTRHDKRIIIDFDYEENNGIYTTAADHLTKFRSIPIIGLSETNHGYLLFTDNFDTMIKE</sequence>